<reference evidence="4 5" key="1">
    <citation type="submission" date="2024-04" db="EMBL/GenBank/DDBJ databases">
        <title>Phyllosticta paracitricarpa is synonymous to the EU quarantine fungus P. citricarpa based on phylogenomic analyses.</title>
        <authorList>
            <consortium name="Lawrence Berkeley National Laboratory"/>
            <person name="Van Ingen-Buijs V.A."/>
            <person name="Van Westerhoven A.C."/>
            <person name="Haridas S."/>
            <person name="Skiadas P."/>
            <person name="Martin F."/>
            <person name="Groenewald J.Z."/>
            <person name="Crous P.W."/>
            <person name="Seidl M.F."/>
        </authorList>
    </citation>
    <scope>NUCLEOTIDE SEQUENCE [LARGE SCALE GENOMIC DNA]</scope>
    <source>
        <strain evidence="4 5">CBS 122670</strain>
    </source>
</reference>
<dbReference type="Gene3D" id="3.40.50.720">
    <property type="entry name" value="NAD(P)-binding Rossmann-like Domain"/>
    <property type="match status" value="1"/>
</dbReference>
<dbReference type="Pfam" id="PF05368">
    <property type="entry name" value="NmrA"/>
    <property type="match status" value="1"/>
</dbReference>
<keyword evidence="1" id="KW-0521">NADP</keyword>
<protein>
    <submittedName>
        <fullName evidence="4">Isoflavone reductase family protein</fullName>
    </submittedName>
</protein>
<dbReference type="InterPro" id="IPR036291">
    <property type="entry name" value="NAD(P)-bd_dom_sf"/>
</dbReference>
<evidence type="ECO:0000259" key="3">
    <source>
        <dbReference type="Pfam" id="PF05368"/>
    </source>
</evidence>
<dbReference type="EMBL" id="JBBPDW010000006">
    <property type="protein sequence ID" value="KAK7551468.1"/>
    <property type="molecule type" value="Genomic_DNA"/>
</dbReference>
<evidence type="ECO:0000313" key="5">
    <source>
        <dbReference type="Proteomes" id="UP001365128"/>
    </source>
</evidence>
<gene>
    <name evidence="4" type="ORF">IWX46DRAFT_383385</name>
</gene>
<comment type="caution">
    <text evidence="4">The sequence shown here is derived from an EMBL/GenBank/DDBJ whole genome shotgun (WGS) entry which is preliminary data.</text>
</comment>
<organism evidence="4 5">
    <name type="scientific">Phyllosticta citricarpa</name>
    <dbReference type="NCBI Taxonomy" id="55181"/>
    <lineage>
        <taxon>Eukaryota</taxon>
        <taxon>Fungi</taxon>
        <taxon>Dikarya</taxon>
        <taxon>Ascomycota</taxon>
        <taxon>Pezizomycotina</taxon>
        <taxon>Dothideomycetes</taxon>
        <taxon>Dothideomycetes incertae sedis</taxon>
        <taxon>Botryosphaeriales</taxon>
        <taxon>Phyllostictaceae</taxon>
        <taxon>Phyllosticta</taxon>
    </lineage>
</organism>
<evidence type="ECO:0000256" key="1">
    <source>
        <dbReference type="ARBA" id="ARBA00022857"/>
    </source>
</evidence>
<feature type="domain" description="NmrA-like" evidence="3">
    <location>
        <begin position="7"/>
        <end position="272"/>
    </location>
</feature>
<accession>A0ABR1MJV8</accession>
<sequence length="366" mass="40211">MEPVPPSQRILIFGATGKIGAYITSAIATASPPFARVAIYTSASTVTGKAAQIEALKARGVEVIVGELDDDDKIKQAYMGFDTIVSCLGRAILSHQTHLITLAAIPSNPILRFFPSEYGTDIFHPVTPDPHREPPHKFKLEARELLERLAAGSGPGSGEKKLSHTYIVTGPYAEFYVSTTGQRGVDAGENTWDRAGGFDVMRRRATLLFDDSNVTKASERGSDPIALTTMPDTALFVVSALRRPHVSHNAALRCHSFVTTPAAILAEFERQTSGRGTWGVRYLGLGELREREREAYERGDAEKGLFSVRRIWTMGGSVYDGWREGRGWDEGVLMNEEGEWERGTLEGVVRGEIERQMNEAEAEAEK</sequence>
<dbReference type="PANTHER" id="PTHR47706">
    <property type="entry name" value="NMRA-LIKE FAMILY PROTEIN"/>
    <property type="match status" value="1"/>
</dbReference>
<dbReference type="InterPro" id="IPR008030">
    <property type="entry name" value="NmrA-like"/>
</dbReference>
<name>A0ABR1MJV8_9PEZI</name>
<evidence type="ECO:0000313" key="4">
    <source>
        <dbReference type="EMBL" id="KAK7551468.1"/>
    </source>
</evidence>
<evidence type="ECO:0000256" key="2">
    <source>
        <dbReference type="ARBA" id="ARBA00023002"/>
    </source>
</evidence>
<keyword evidence="2" id="KW-0560">Oxidoreductase</keyword>
<dbReference type="InterPro" id="IPR051609">
    <property type="entry name" value="NmrA/Isoflavone_reductase-like"/>
</dbReference>
<dbReference type="PANTHER" id="PTHR47706:SF11">
    <property type="entry name" value="ISOFLAVONE REDUCTASE FAMILY PROTEIN (AFU_ORTHOLOGUE AFUA_1G12510)"/>
    <property type="match status" value="1"/>
</dbReference>
<dbReference type="SUPFAM" id="SSF51735">
    <property type="entry name" value="NAD(P)-binding Rossmann-fold domains"/>
    <property type="match status" value="1"/>
</dbReference>
<keyword evidence="5" id="KW-1185">Reference proteome</keyword>
<dbReference type="Proteomes" id="UP001365128">
    <property type="component" value="Unassembled WGS sequence"/>
</dbReference>
<proteinExistence type="predicted"/>